<dbReference type="STRING" id="146020.RMCB_2559"/>
<dbReference type="AlphaFoldDB" id="A0A100VYT2"/>
<evidence type="ECO:0000256" key="5">
    <source>
        <dbReference type="ARBA" id="ARBA00023002"/>
    </source>
</evidence>
<gene>
    <name evidence="10" type="ORF">RMCB_2559</name>
</gene>
<dbReference type="InterPro" id="IPR036010">
    <property type="entry name" value="2Fe-2S_ferredoxin-like_sf"/>
</dbReference>
<evidence type="ECO:0000259" key="9">
    <source>
        <dbReference type="PROSITE" id="PS51384"/>
    </source>
</evidence>
<keyword evidence="5" id="KW-0560">Oxidoreductase</keyword>
<dbReference type="Gene3D" id="2.40.30.10">
    <property type="entry name" value="Translation factors"/>
    <property type="match status" value="1"/>
</dbReference>
<evidence type="ECO:0000259" key="8">
    <source>
        <dbReference type="PROSITE" id="PS51085"/>
    </source>
</evidence>
<dbReference type="Gene3D" id="3.10.20.30">
    <property type="match status" value="1"/>
</dbReference>
<sequence length="322" mass="34298">MTTPTIVREFEADLVVTDSHVVADDVVALTLAAADGSSLPPWTPGAHVDLVLGDELVRQYSLCSSPGDRSAWRLGILRTPDSRGGSKAVHSELRSGSTVRVRGPRNHFPLVAAGSYLFIAGGIGITPLLPMIAEADAAGADWHLLYGGRTRGSMAFLDELEPYGDRVTLVPQDECGLLDLDAALGTPREGTLVYTCGPTGLLDAIEARCATWPSGTLHLERFVAKTPEAGAPGNTEFELVLQRSGLTLTVPADKSVFEVCKEAGVSVVGSCLEGICGTCESEVVDGDVDHRDSVLNEEERESNEYMMICVSRCRSARLTLDL</sequence>
<dbReference type="InterPro" id="IPR006058">
    <property type="entry name" value="2Fe2S_fd_BS"/>
</dbReference>
<dbReference type="GO" id="GO:0046872">
    <property type="term" value="F:metal ion binding"/>
    <property type="evidence" value="ECO:0007669"/>
    <property type="project" value="UniProtKB-KW"/>
</dbReference>
<comment type="caution">
    <text evidence="10">The sequence shown here is derived from an EMBL/GenBank/DDBJ whole genome shotgun (WGS) entry which is preliminary data.</text>
</comment>
<reference evidence="11" key="1">
    <citation type="journal article" date="2016" name="Genome Announc.">
        <title>Draft Genome Sequences of Five Rapidly Growing Mycobacterium Species, M. thermoresistibile, M. fortuitum subsp. acetamidolyticum, M. canariasense, M. brisbanense, and M. novocastrense.</title>
        <authorList>
            <person name="Katahira K."/>
            <person name="Ogura Y."/>
            <person name="Gotoh Y."/>
            <person name="Hayashi T."/>
        </authorList>
    </citation>
    <scope>NUCLEOTIDE SEQUENCE [LARGE SCALE GENOMIC DNA]</scope>
    <source>
        <strain evidence="11">JCM15654</strain>
    </source>
</reference>
<dbReference type="InterPro" id="IPR039261">
    <property type="entry name" value="FNR_nucleotide-bd"/>
</dbReference>
<keyword evidence="4" id="KW-0479">Metal-binding</keyword>
<evidence type="ECO:0000256" key="4">
    <source>
        <dbReference type="ARBA" id="ARBA00022723"/>
    </source>
</evidence>
<keyword evidence="3" id="KW-0001">2Fe-2S</keyword>
<dbReference type="PROSITE" id="PS00197">
    <property type="entry name" value="2FE2S_FER_1"/>
    <property type="match status" value="1"/>
</dbReference>
<dbReference type="InterPro" id="IPR017938">
    <property type="entry name" value="Riboflavin_synthase-like_b-brl"/>
</dbReference>
<name>A0A100VYT2_9MYCO</name>
<dbReference type="InterPro" id="IPR001041">
    <property type="entry name" value="2Fe-2S_ferredoxin-type"/>
</dbReference>
<evidence type="ECO:0000256" key="1">
    <source>
        <dbReference type="ARBA" id="ARBA00001974"/>
    </source>
</evidence>
<keyword evidence="2" id="KW-0285">Flavoprotein</keyword>
<dbReference type="GO" id="GO:0051537">
    <property type="term" value="F:2 iron, 2 sulfur cluster binding"/>
    <property type="evidence" value="ECO:0007669"/>
    <property type="project" value="UniProtKB-KW"/>
</dbReference>
<evidence type="ECO:0000256" key="2">
    <source>
        <dbReference type="ARBA" id="ARBA00022630"/>
    </source>
</evidence>
<keyword evidence="7" id="KW-0411">Iron-sulfur</keyword>
<dbReference type="GO" id="GO:0016491">
    <property type="term" value="F:oxidoreductase activity"/>
    <property type="evidence" value="ECO:0007669"/>
    <property type="project" value="UniProtKB-KW"/>
</dbReference>
<dbReference type="SUPFAM" id="SSF54292">
    <property type="entry name" value="2Fe-2S ferredoxin-like"/>
    <property type="match status" value="1"/>
</dbReference>
<dbReference type="InterPro" id="IPR050415">
    <property type="entry name" value="MRET"/>
</dbReference>
<proteinExistence type="predicted"/>
<comment type="cofactor">
    <cofactor evidence="1">
        <name>FAD</name>
        <dbReference type="ChEBI" id="CHEBI:57692"/>
    </cofactor>
</comment>
<dbReference type="PROSITE" id="PS51384">
    <property type="entry name" value="FAD_FR"/>
    <property type="match status" value="1"/>
</dbReference>
<accession>A0A100VYT2</accession>
<organism evidence="10 11">
    <name type="scientific">Mycolicibacterium brisbanense</name>
    <dbReference type="NCBI Taxonomy" id="146020"/>
    <lineage>
        <taxon>Bacteria</taxon>
        <taxon>Bacillati</taxon>
        <taxon>Actinomycetota</taxon>
        <taxon>Actinomycetes</taxon>
        <taxon>Mycobacteriales</taxon>
        <taxon>Mycobacteriaceae</taxon>
        <taxon>Mycolicibacterium</taxon>
    </lineage>
</organism>
<feature type="domain" description="2Fe-2S ferredoxin-type" evidence="8">
    <location>
        <begin position="235"/>
        <end position="322"/>
    </location>
</feature>
<dbReference type="PANTHER" id="PTHR47354:SF1">
    <property type="entry name" value="CARNITINE MONOOXYGENASE REDUCTASE SUBUNIT"/>
    <property type="match status" value="1"/>
</dbReference>
<dbReference type="SUPFAM" id="SSF52343">
    <property type="entry name" value="Ferredoxin reductase-like, C-terminal NADP-linked domain"/>
    <property type="match status" value="1"/>
</dbReference>
<dbReference type="RefSeq" id="WP_062829088.1">
    <property type="nucleotide sequence ID" value="NZ_BCSX01000024.1"/>
</dbReference>
<evidence type="ECO:0000256" key="6">
    <source>
        <dbReference type="ARBA" id="ARBA00023004"/>
    </source>
</evidence>
<dbReference type="InterPro" id="IPR017927">
    <property type="entry name" value="FAD-bd_FR_type"/>
</dbReference>
<dbReference type="SUPFAM" id="SSF63380">
    <property type="entry name" value="Riboflavin synthase domain-like"/>
    <property type="match status" value="1"/>
</dbReference>
<dbReference type="PRINTS" id="PR00409">
    <property type="entry name" value="PHDIOXRDTASE"/>
</dbReference>
<dbReference type="CDD" id="cd06185">
    <property type="entry name" value="PDR_like"/>
    <property type="match status" value="1"/>
</dbReference>
<dbReference type="Pfam" id="PF00111">
    <property type="entry name" value="Fer2"/>
    <property type="match status" value="1"/>
</dbReference>
<reference evidence="11" key="2">
    <citation type="submission" date="2016-02" db="EMBL/GenBank/DDBJ databases">
        <title>Draft genome sequence of five rapidly growing Mycobacterium species.</title>
        <authorList>
            <person name="Katahira K."/>
            <person name="Gotou Y."/>
            <person name="Iida K."/>
            <person name="Ogura Y."/>
            <person name="Hayashi T."/>
        </authorList>
    </citation>
    <scope>NUCLEOTIDE SEQUENCE [LARGE SCALE GENOMIC DNA]</scope>
    <source>
        <strain evidence="11">JCM15654</strain>
    </source>
</reference>
<keyword evidence="6" id="KW-0408">Iron</keyword>
<dbReference type="PROSITE" id="PS51085">
    <property type="entry name" value="2FE2S_FER_2"/>
    <property type="match status" value="1"/>
</dbReference>
<dbReference type="CDD" id="cd00207">
    <property type="entry name" value="fer2"/>
    <property type="match status" value="1"/>
</dbReference>
<protein>
    <submittedName>
        <fullName evidence="10">Ferredoxin</fullName>
    </submittedName>
</protein>
<dbReference type="InterPro" id="IPR012675">
    <property type="entry name" value="Beta-grasp_dom_sf"/>
</dbReference>
<dbReference type="OrthoDB" id="502624at2"/>
<dbReference type="Proteomes" id="UP000069620">
    <property type="component" value="Unassembled WGS sequence"/>
</dbReference>
<dbReference type="PANTHER" id="PTHR47354">
    <property type="entry name" value="NADH OXIDOREDUCTASE HCR"/>
    <property type="match status" value="1"/>
</dbReference>
<evidence type="ECO:0000256" key="3">
    <source>
        <dbReference type="ARBA" id="ARBA00022714"/>
    </source>
</evidence>
<keyword evidence="11" id="KW-1185">Reference proteome</keyword>
<evidence type="ECO:0000256" key="7">
    <source>
        <dbReference type="ARBA" id="ARBA00023014"/>
    </source>
</evidence>
<dbReference type="EMBL" id="BCSX01000024">
    <property type="protein sequence ID" value="GAS88463.1"/>
    <property type="molecule type" value="Genomic_DNA"/>
</dbReference>
<evidence type="ECO:0000313" key="10">
    <source>
        <dbReference type="EMBL" id="GAS88463.1"/>
    </source>
</evidence>
<feature type="domain" description="FAD-binding FR-type" evidence="9">
    <location>
        <begin position="7"/>
        <end position="111"/>
    </location>
</feature>
<dbReference type="Gene3D" id="3.40.50.80">
    <property type="entry name" value="Nucleotide-binding domain of ferredoxin-NADP reductase (FNR) module"/>
    <property type="match status" value="1"/>
</dbReference>
<evidence type="ECO:0000313" key="11">
    <source>
        <dbReference type="Proteomes" id="UP000069620"/>
    </source>
</evidence>